<dbReference type="RefSeq" id="WP_172455270.1">
    <property type="nucleotide sequence ID" value="NZ_JANJZD010000041.1"/>
</dbReference>
<keyword evidence="2" id="KW-1185">Reference proteome</keyword>
<organism evidence="1 2">
    <name type="scientific">Acetatifactor muris</name>
    <dbReference type="NCBI Taxonomy" id="879566"/>
    <lineage>
        <taxon>Bacteria</taxon>
        <taxon>Bacillati</taxon>
        <taxon>Bacillota</taxon>
        <taxon>Clostridia</taxon>
        <taxon>Lachnospirales</taxon>
        <taxon>Lachnospiraceae</taxon>
        <taxon>Acetatifactor</taxon>
    </lineage>
</organism>
<gene>
    <name evidence="1" type="ORF">AMURIS_04810</name>
</gene>
<dbReference type="AlphaFoldDB" id="A0A2K4ZNJ6"/>
<dbReference type="EMBL" id="OFSM01000038">
    <property type="protein sequence ID" value="SOY32057.1"/>
    <property type="molecule type" value="Genomic_DNA"/>
</dbReference>
<evidence type="ECO:0000313" key="1">
    <source>
        <dbReference type="EMBL" id="SOY32057.1"/>
    </source>
</evidence>
<accession>A0A2K4ZNJ6</accession>
<name>A0A2K4ZNJ6_9FIRM</name>
<protein>
    <submittedName>
        <fullName evidence="1">Uncharacterized protein</fullName>
    </submittedName>
</protein>
<proteinExistence type="predicted"/>
<reference evidence="1 2" key="1">
    <citation type="submission" date="2018-01" db="EMBL/GenBank/DDBJ databases">
        <authorList>
            <person name="Gaut B.S."/>
            <person name="Morton B.R."/>
            <person name="Clegg M.T."/>
            <person name="Duvall M.R."/>
        </authorList>
    </citation>
    <scope>NUCLEOTIDE SEQUENCE [LARGE SCALE GENOMIC DNA]</scope>
    <source>
        <strain evidence="1">GP69</strain>
    </source>
</reference>
<evidence type="ECO:0000313" key="2">
    <source>
        <dbReference type="Proteomes" id="UP000236311"/>
    </source>
</evidence>
<dbReference type="Proteomes" id="UP000236311">
    <property type="component" value="Unassembled WGS sequence"/>
</dbReference>
<sequence length="46" mass="5355">MNLTEVARLFLGLRAAGWTEKEINDFVLYIASGEEQYKPKPRIEKE</sequence>